<dbReference type="PANTHER" id="PTHR15335">
    <property type="entry name" value="PROTEIN TFG"/>
    <property type="match status" value="1"/>
</dbReference>
<gene>
    <name evidence="3" type="ORF">IZO911_LOCUS15972</name>
    <name evidence="4" type="ORF">KXQ929_LOCUS8733</name>
</gene>
<reference evidence="3" key="1">
    <citation type="submission" date="2021-02" db="EMBL/GenBank/DDBJ databases">
        <authorList>
            <person name="Nowell W R."/>
        </authorList>
    </citation>
    <scope>NUCLEOTIDE SEQUENCE</scope>
</reference>
<dbReference type="InterPro" id="IPR033512">
    <property type="entry name" value="TFG"/>
</dbReference>
<feature type="region of interest" description="Disordered" evidence="1">
    <location>
        <begin position="215"/>
        <end position="372"/>
    </location>
</feature>
<dbReference type="SMART" id="SM00666">
    <property type="entry name" value="PB1"/>
    <property type="match status" value="1"/>
</dbReference>
<dbReference type="GO" id="GO:0042802">
    <property type="term" value="F:identical protein binding"/>
    <property type="evidence" value="ECO:0007669"/>
    <property type="project" value="InterPro"/>
</dbReference>
<organism evidence="3 5">
    <name type="scientific">Adineta steineri</name>
    <dbReference type="NCBI Taxonomy" id="433720"/>
    <lineage>
        <taxon>Eukaryota</taxon>
        <taxon>Metazoa</taxon>
        <taxon>Spiralia</taxon>
        <taxon>Gnathifera</taxon>
        <taxon>Rotifera</taxon>
        <taxon>Eurotatoria</taxon>
        <taxon>Bdelloidea</taxon>
        <taxon>Adinetida</taxon>
        <taxon>Adinetidae</taxon>
        <taxon>Adineta</taxon>
    </lineage>
</organism>
<dbReference type="Gene3D" id="3.10.20.90">
    <property type="entry name" value="Phosphatidylinositol 3-kinase Catalytic Subunit, Chain A, domain 1"/>
    <property type="match status" value="1"/>
</dbReference>
<feature type="compositionally biased region" description="Polar residues" evidence="1">
    <location>
        <begin position="228"/>
        <end position="238"/>
    </location>
</feature>
<dbReference type="SUPFAM" id="SSF54277">
    <property type="entry name" value="CAD &amp; PB1 domains"/>
    <property type="match status" value="1"/>
</dbReference>
<dbReference type="GO" id="GO:0070971">
    <property type="term" value="C:endoplasmic reticulum exit site"/>
    <property type="evidence" value="ECO:0007669"/>
    <property type="project" value="TreeGrafter"/>
</dbReference>
<dbReference type="EMBL" id="CAJOBB010000385">
    <property type="protein sequence ID" value="CAF3667345.1"/>
    <property type="molecule type" value="Genomic_DNA"/>
</dbReference>
<dbReference type="InterPro" id="IPR000270">
    <property type="entry name" value="PB1_dom"/>
</dbReference>
<name>A0A814EE40_9BILA</name>
<protein>
    <recommendedName>
        <fullName evidence="2">PB1 domain-containing protein</fullName>
    </recommendedName>
</protein>
<dbReference type="PROSITE" id="PS51745">
    <property type="entry name" value="PB1"/>
    <property type="match status" value="1"/>
</dbReference>
<feature type="compositionally biased region" description="Polar residues" evidence="1">
    <location>
        <begin position="290"/>
        <end position="366"/>
    </location>
</feature>
<dbReference type="InterPro" id="IPR053793">
    <property type="entry name" value="PB1-like"/>
</dbReference>
<sequence>MNSATSTPPPTASSTTMNDDKISDQLIIKAQLGDDIRKMMIHNEDLTLNELVLMMERIFTGKISNSDEITIKYVDDDGDKITLLNDSDLTVALHFHKFLRLFIFVNGAEQTNVNSTDNINKNENSINANIFRTELQEIRNSVQMILDRLQMSTNDVSSTTATASSSRELDSHKQGQQTSTMSDNNQVHSNHLANNEHQSVNTQHLESTDINKISQTQMPPTSHFVPSGFNNEQQTKTNIFGPPPTTFPGMPPLPNNGIPQFPPTTNTAPSPHNQPPTFTSQQAPGPPPSLQQSGFYSQQQGLYQQRPSHPGFNTNNTFASQQPPATINSSFIQQPSLPPMNSQQPQVPPMNSQQPYGAYPPQNSYYNPGHQH</sequence>
<comment type="caution">
    <text evidence="3">The sequence shown here is derived from an EMBL/GenBank/DDBJ whole genome shotgun (WGS) entry which is preliminary data.</text>
</comment>
<feature type="compositionally biased region" description="Polar residues" evidence="1">
    <location>
        <begin position="174"/>
        <end position="188"/>
    </location>
</feature>
<dbReference type="PANTHER" id="PTHR15335:SF7">
    <property type="entry name" value="PROTEIN TFG"/>
    <property type="match status" value="1"/>
</dbReference>
<feature type="compositionally biased region" description="Pro residues" evidence="1">
    <location>
        <begin position="241"/>
        <end position="254"/>
    </location>
</feature>
<dbReference type="Proteomes" id="UP000663868">
    <property type="component" value="Unassembled WGS sequence"/>
</dbReference>
<dbReference type="Pfam" id="PF00564">
    <property type="entry name" value="PB1"/>
    <property type="match status" value="1"/>
</dbReference>
<feature type="domain" description="PB1" evidence="2">
    <location>
        <begin position="25"/>
        <end position="106"/>
    </location>
</feature>
<dbReference type="GO" id="GO:0048208">
    <property type="term" value="P:COPII vesicle coating"/>
    <property type="evidence" value="ECO:0007669"/>
    <property type="project" value="InterPro"/>
</dbReference>
<evidence type="ECO:0000259" key="2">
    <source>
        <dbReference type="PROSITE" id="PS51745"/>
    </source>
</evidence>
<evidence type="ECO:0000313" key="4">
    <source>
        <dbReference type="EMBL" id="CAF3667345.1"/>
    </source>
</evidence>
<feature type="compositionally biased region" description="Polar residues" evidence="1">
    <location>
        <begin position="263"/>
        <end position="283"/>
    </location>
</feature>
<dbReference type="EMBL" id="CAJNOE010000140">
    <property type="protein sequence ID" value="CAF0969685.1"/>
    <property type="molecule type" value="Genomic_DNA"/>
</dbReference>
<accession>A0A814EE40</accession>
<evidence type="ECO:0000313" key="3">
    <source>
        <dbReference type="EMBL" id="CAF0969685.1"/>
    </source>
</evidence>
<proteinExistence type="predicted"/>
<feature type="region of interest" description="Disordered" evidence="1">
    <location>
        <begin position="156"/>
        <end position="188"/>
    </location>
</feature>
<dbReference type="Proteomes" id="UP000663860">
    <property type="component" value="Unassembled WGS sequence"/>
</dbReference>
<evidence type="ECO:0000313" key="5">
    <source>
        <dbReference type="Proteomes" id="UP000663860"/>
    </source>
</evidence>
<evidence type="ECO:0000256" key="1">
    <source>
        <dbReference type="SAM" id="MobiDB-lite"/>
    </source>
</evidence>
<dbReference type="AlphaFoldDB" id="A0A814EE40"/>
<feature type="compositionally biased region" description="Low complexity" evidence="1">
    <location>
        <begin position="157"/>
        <end position="166"/>
    </location>
</feature>